<accession>A0A8H6N4X4</accession>
<comment type="caution">
    <text evidence="2">The sequence shown here is derived from an EMBL/GenBank/DDBJ whole genome shotgun (WGS) entry which is preliminary data.</text>
</comment>
<gene>
    <name evidence="2" type="ORF">CSOJ01_01303</name>
</gene>
<dbReference type="EMBL" id="WIGN01000009">
    <property type="protein sequence ID" value="KAF6819560.1"/>
    <property type="molecule type" value="Genomic_DNA"/>
</dbReference>
<proteinExistence type="predicted"/>
<feature type="region of interest" description="Disordered" evidence="1">
    <location>
        <begin position="196"/>
        <end position="254"/>
    </location>
</feature>
<protein>
    <submittedName>
        <fullName evidence="2">Uncharacterized protein</fullName>
    </submittedName>
</protein>
<evidence type="ECO:0000313" key="3">
    <source>
        <dbReference type="Proteomes" id="UP000652219"/>
    </source>
</evidence>
<evidence type="ECO:0000256" key="1">
    <source>
        <dbReference type="SAM" id="MobiDB-lite"/>
    </source>
</evidence>
<dbReference type="AlphaFoldDB" id="A0A8H6N4X4"/>
<name>A0A8H6N4X4_9PEZI</name>
<sequence>MSFRHWVTRDRFIYNVDGFMAVPFDGELRPRQSDADLRAHFRSLLTDSTDGGDREHGKHWYEAQLRHYGLEVPKFEADSKYRLMEAVMRAGKGGLTVPAHIATMEQEMKAEWDAKEEKMKKAREDAAADDERKAKKARAEDEENTGLITWTRRPAANPSEGLPGPSTHEQIAANRGRHRSRFVGSYLPATEVVRAPSPDRLSLGDPPTGELFPKSGNVATDFAPHTPWRPPPCWSGDTNSFSFSDSELQRRGRC</sequence>
<reference evidence="2 3" key="1">
    <citation type="journal article" date="2020" name="Phytopathology">
        <title>Genome Sequence Resources of Colletotrichum truncatum, C. plurivorum, C. musicola, and C. sojae: Four Species Pathogenic to Soybean (Glycine max).</title>
        <authorList>
            <person name="Rogerio F."/>
            <person name="Boufleur T.R."/>
            <person name="Ciampi-Guillardi M."/>
            <person name="Sukno S.A."/>
            <person name="Thon M.R."/>
            <person name="Massola Junior N.S."/>
            <person name="Baroncelli R."/>
        </authorList>
    </citation>
    <scope>NUCLEOTIDE SEQUENCE [LARGE SCALE GENOMIC DNA]</scope>
    <source>
        <strain evidence="2 3">LFN0009</strain>
    </source>
</reference>
<feature type="compositionally biased region" description="Basic and acidic residues" evidence="1">
    <location>
        <begin position="120"/>
        <end position="139"/>
    </location>
</feature>
<organism evidence="2 3">
    <name type="scientific">Colletotrichum sojae</name>
    <dbReference type="NCBI Taxonomy" id="2175907"/>
    <lineage>
        <taxon>Eukaryota</taxon>
        <taxon>Fungi</taxon>
        <taxon>Dikarya</taxon>
        <taxon>Ascomycota</taxon>
        <taxon>Pezizomycotina</taxon>
        <taxon>Sordariomycetes</taxon>
        <taxon>Hypocreomycetidae</taxon>
        <taxon>Glomerellales</taxon>
        <taxon>Glomerellaceae</taxon>
        <taxon>Colletotrichum</taxon>
        <taxon>Colletotrichum orchidearum species complex</taxon>
    </lineage>
</organism>
<feature type="compositionally biased region" description="Polar residues" evidence="1">
    <location>
        <begin position="236"/>
        <end position="246"/>
    </location>
</feature>
<feature type="region of interest" description="Disordered" evidence="1">
    <location>
        <begin position="120"/>
        <end position="168"/>
    </location>
</feature>
<dbReference type="Proteomes" id="UP000652219">
    <property type="component" value="Unassembled WGS sequence"/>
</dbReference>
<keyword evidence="3" id="KW-1185">Reference proteome</keyword>
<evidence type="ECO:0000313" key="2">
    <source>
        <dbReference type="EMBL" id="KAF6819560.1"/>
    </source>
</evidence>